<feature type="transmembrane region" description="Helical" evidence="1">
    <location>
        <begin position="45"/>
        <end position="64"/>
    </location>
</feature>
<proteinExistence type="predicted"/>
<evidence type="ECO:0000256" key="1">
    <source>
        <dbReference type="SAM" id="Phobius"/>
    </source>
</evidence>
<comment type="caution">
    <text evidence="3">The sequence shown here is derived from an EMBL/GenBank/DDBJ whole genome shotgun (WGS) entry which is preliminary data.</text>
</comment>
<dbReference type="EMBL" id="BMZE01000002">
    <property type="protein sequence ID" value="GHA27717.1"/>
    <property type="molecule type" value="Genomic_DNA"/>
</dbReference>
<feature type="signal peptide" evidence="2">
    <location>
        <begin position="1"/>
        <end position="26"/>
    </location>
</feature>
<feature type="transmembrane region" description="Helical" evidence="1">
    <location>
        <begin position="118"/>
        <end position="143"/>
    </location>
</feature>
<evidence type="ECO:0000313" key="4">
    <source>
        <dbReference type="Proteomes" id="UP000646579"/>
    </source>
</evidence>
<evidence type="ECO:0000313" key="3">
    <source>
        <dbReference type="EMBL" id="GHA27717.1"/>
    </source>
</evidence>
<sequence>MILIPFVLGILLFVMMVGFTAFSVSAAAVSGALSAAQGAGQSTVVKAIVILGGVIAFVYAWQIIPEPTSRGVEQMLEYSILLALSSAAATLVLLTNAATLRAVSYALKRSGVVGVGKIGALSCASLVASALGIRTATLMVAAII</sequence>
<feature type="chain" id="PRO_5036835991" evidence="2">
    <location>
        <begin position="27"/>
        <end position="144"/>
    </location>
</feature>
<keyword evidence="1" id="KW-0812">Transmembrane</keyword>
<feature type="transmembrane region" description="Helical" evidence="1">
    <location>
        <begin position="76"/>
        <end position="98"/>
    </location>
</feature>
<dbReference type="AlphaFoldDB" id="A0A918VTK2"/>
<dbReference type="Proteomes" id="UP000646579">
    <property type="component" value="Unassembled WGS sequence"/>
</dbReference>
<keyword evidence="1" id="KW-1133">Transmembrane helix</keyword>
<evidence type="ECO:0000256" key="2">
    <source>
        <dbReference type="SAM" id="SignalP"/>
    </source>
</evidence>
<organism evidence="3 4">
    <name type="scientific">Devosia pacifica</name>
    <dbReference type="NCBI Taxonomy" id="1335967"/>
    <lineage>
        <taxon>Bacteria</taxon>
        <taxon>Pseudomonadati</taxon>
        <taxon>Pseudomonadota</taxon>
        <taxon>Alphaproteobacteria</taxon>
        <taxon>Hyphomicrobiales</taxon>
        <taxon>Devosiaceae</taxon>
        <taxon>Devosia</taxon>
    </lineage>
</organism>
<accession>A0A918VTK2</accession>
<keyword evidence="4" id="KW-1185">Reference proteome</keyword>
<reference evidence="3" key="1">
    <citation type="journal article" date="2014" name="Int. J. Syst. Evol. Microbiol.">
        <title>Complete genome sequence of Corynebacterium casei LMG S-19264T (=DSM 44701T), isolated from a smear-ripened cheese.</title>
        <authorList>
            <consortium name="US DOE Joint Genome Institute (JGI-PGF)"/>
            <person name="Walter F."/>
            <person name="Albersmeier A."/>
            <person name="Kalinowski J."/>
            <person name="Ruckert C."/>
        </authorList>
    </citation>
    <scope>NUCLEOTIDE SEQUENCE</scope>
    <source>
        <strain evidence="3">KCTC 32437</strain>
    </source>
</reference>
<name>A0A918VTK2_9HYPH</name>
<gene>
    <name evidence="3" type="ORF">GCM10007989_24500</name>
</gene>
<reference evidence="3" key="2">
    <citation type="submission" date="2020-09" db="EMBL/GenBank/DDBJ databases">
        <authorList>
            <person name="Sun Q."/>
            <person name="Kim S."/>
        </authorList>
    </citation>
    <scope>NUCLEOTIDE SEQUENCE</scope>
    <source>
        <strain evidence="3">KCTC 32437</strain>
    </source>
</reference>
<keyword evidence="1" id="KW-0472">Membrane</keyword>
<protein>
    <submittedName>
        <fullName evidence="3">Uncharacterized protein</fullName>
    </submittedName>
</protein>
<keyword evidence="2" id="KW-0732">Signal</keyword>